<dbReference type="Proteomes" id="UP001634394">
    <property type="component" value="Unassembled WGS sequence"/>
</dbReference>
<evidence type="ECO:0000313" key="1">
    <source>
        <dbReference type="EMBL" id="KAL3870471.1"/>
    </source>
</evidence>
<evidence type="ECO:0008006" key="3">
    <source>
        <dbReference type="Google" id="ProtNLM"/>
    </source>
</evidence>
<comment type="caution">
    <text evidence="1">The sequence shown here is derived from an EMBL/GenBank/DDBJ whole genome shotgun (WGS) entry which is preliminary data.</text>
</comment>
<reference evidence="1 2" key="1">
    <citation type="submission" date="2024-11" db="EMBL/GenBank/DDBJ databases">
        <title>Chromosome-level genome assembly of the freshwater bivalve Anodonta woodiana.</title>
        <authorList>
            <person name="Chen X."/>
        </authorList>
    </citation>
    <scope>NUCLEOTIDE SEQUENCE [LARGE SCALE GENOMIC DNA]</scope>
    <source>
        <strain evidence="1">MN2024</strain>
        <tissue evidence="1">Gills</tissue>
    </source>
</reference>
<name>A0ABD3W993_SINWO</name>
<accession>A0ABD3W993</accession>
<feature type="non-terminal residue" evidence="1">
    <location>
        <position position="1"/>
    </location>
</feature>
<feature type="non-terminal residue" evidence="1">
    <location>
        <position position="56"/>
    </location>
</feature>
<sequence>AHCVPSHGHGHYTAHENVTLFANPTALELFHLADSNHDLSLTMAELHQTFLIFDVN</sequence>
<dbReference type="AlphaFoldDB" id="A0ABD3W993"/>
<gene>
    <name evidence="1" type="ORF">ACJMK2_038526</name>
</gene>
<protein>
    <recommendedName>
        <fullName evidence="3">EF-hand domain-containing protein</fullName>
    </recommendedName>
</protein>
<organism evidence="1 2">
    <name type="scientific">Sinanodonta woodiana</name>
    <name type="common">Chinese pond mussel</name>
    <name type="synonym">Anodonta woodiana</name>
    <dbReference type="NCBI Taxonomy" id="1069815"/>
    <lineage>
        <taxon>Eukaryota</taxon>
        <taxon>Metazoa</taxon>
        <taxon>Spiralia</taxon>
        <taxon>Lophotrochozoa</taxon>
        <taxon>Mollusca</taxon>
        <taxon>Bivalvia</taxon>
        <taxon>Autobranchia</taxon>
        <taxon>Heteroconchia</taxon>
        <taxon>Palaeoheterodonta</taxon>
        <taxon>Unionida</taxon>
        <taxon>Unionoidea</taxon>
        <taxon>Unionidae</taxon>
        <taxon>Unioninae</taxon>
        <taxon>Sinanodonta</taxon>
    </lineage>
</organism>
<proteinExistence type="predicted"/>
<keyword evidence="2" id="KW-1185">Reference proteome</keyword>
<dbReference type="EMBL" id="JBJQND010000007">
    <property type="protein sequence ID" value="KAL3870471.1"/>
    <property type="molecule type" value="Genomic_DNA"/>
</dbReference>
<evidence type="ECO:0000313" key="2">
    <source>
        <dbReference type="Proteomes" id="UP001634394"/>
    </source>
</evidence>